<reference evidence="2" key="1">
    <citation type="journal article" date="2019" name="Int. J. Syst. Evol. Microbiol.">
        <title>The Global Catalogue of Microorganisms (GCM) 10K type strain sequencing project: providing services to taxonomists for standard genome sequencing and annotation.</title>
        <authorList>
            <consortium name="The Broad Institute Genomics Platform"/>
            <consortium name="The Broad Institute Genome Sequencing Center for Infectious Disease"/>
            <person name="Wu L."/>
            <person name="Ma J."/>
        </authorList>
    </citation>
    <scope>NUCLEOTIDE SEQUENCE [LARGE SCALE GENOMIC DNA]</scope>
    <source>
        <strain evidence="2">CGMCC 4.7152</strain>
    </source>
</reference>
<name>A0ABV9VSD7_9ACTN</name>
<dbReference type="EMBL" id="JBHSIU010000011">
    <property type="protein sequence ID" value="MFC4998495.1"/>
    <property type="molecule type" value="Genomic_DNA"/>
</dbReference>
<keyword evidence="2" id="KW-1185">Reference proteome</keyword>
<dbReference type="RefSeq" id="WP_380114742.1">
    <property type="nucleotide sequence ID" value="NZ_JBHSIU010000011.1"/>
</dbReference>
<proteinExistence type="predicted"/>
<accession>A0ABV9VSD7</accession>
<evidence type="ECO:0000313" key="1">
    <source>
        <dbReference type="EMBL" id="MFC4998495.1"/>
    </source>
</evidence>
<sequence length="48" mass="5228">MSEAGHLWSCLVGLIGFELDGNIVVDQFNGVVPEQRWGHLLSGGGEFR</sequence>
<dbReference type="Proteomes" id="UP001595912">
    <property type="component" value="Unassembled WGS sequence"/>
</dbReference>
<organism evidence="1 2">
    <name type="scientific">Dactylosporangium cerinum</name>
    <dbReference type="NCBI Taxonomy" id="1434730"/>
    <lineage>
        <taxon>Bacteria</taxon>
        <taxon>Bacillati</taxon>
        <taxon>Actinomycetota</taxon>
        <taxon>Actinomycetes</taxon>
        <taxon>Micromonosporales</taxon>
        <taxon>Micromonosporaceae</taxon>
        <taxon>Dactylosporangium</taxon>
    </lineage>
</organism>
<evidence type="ECO:0000313" key="2">
    <source>
        <dbReference type="Proteomes" id="UP001595912"/>
    </source>
</evidence>
<gene>
    <name evidence="1" type="ORF">ACFPIJ_11685</name>
</gene>
<protein>
    <submittedName>
        <fullName evidence="1">Uncharacterized protein</fullName>
    </submittedName>
</protein>
<comment type="caution">
    <text evidence="1">The sequence shown here is derived from an EMBL/GenBank/DDBJ whole genome shotgun (WGS) entry which is preliminary data.</text>
</comment>